<evidence type="ECO:0008006" key="6">
    <source>
        <dbReference type="Google" id="ProtNLM"/>
    </source>
</evidence>
<dbReference type="CDD" id="cd02440">
    <property type="entry name" value="AdoMet_MTases"/>
    <property type="match status" value="1"/>
</dbReference>
<keyword evidence="3" id="KW-0812">Transmembrane</keyword>
<proteinExistence type="inferred from homology"/>
<gene>
    <name evidence="4" type="ORF">Egran_04907</name>
</gene>
<evidence type="ECO:0000256" key="3">
    <source>
        <dbReference type="SAM" id="Phobius"/>
    </source>
</evidence>
<reference evidence="4 5" key="1">
    <citation type="journal article" date="2015" name="Environ. Microbiol.">
        <title>Metagenome sequence of Elaphomyces granulatus from sporocarp tissue reveals Ascomycota ectomycorrhizal fingerprints of genome expansion and a Proteobacteria-rich microbiome.</title>
        <authorList>
            <person name="Quandt C.A."/>
            <person name="Kohler A."/>
            <person name="Hesse C.N."/>
            <person name="Sharpton T.J."/>
            <person name="Martin F."/>
            <person name="Spatafora J.W."/>
        </authorList>
    </citation>
    <scope>NUCLEOTIDE SEQUENCE [LARGE SCALE GENOMIC DNA]</scope>
    <source>
        <strain evidence="4 5">OSC145934</strain>
    </source>
</reference>
<keyword evidence="2" id="KW-0489">Methyltransferase</keyword>
<dbReference type="GO" id="GO:0008168">
    <property type="term" value="F:methyltransferase activity"/>
    <property type="evidence" value="ECO:0007669"/>
    <property type="project" value="UniProtKB-KW"/>
</dbReference>
<dbReference type="Gene3D" id="3.40.50.150">
    <property type="entry name" value="Vaccinia Virus protein VP39"/>
    <property type="match status" value="1"/>
</dbReference>
<dbReference type="Pfam" id="PF13489">
    <property type="entry name" value="Methyltransf_23"/>
    <property type="match status" value="1"/>
</dbReference>
<keyword evidence="3" id="KW-1133">Transmembrane helix</keyword>
<keyword evidence="2" id="KW-0808">Transferase</keyword>
<sequence>MANLSTGTAYYAWFTLYLYDFWVLCISSSFAWGCSTWNILVPFFKSHVGRRHLDVGVGTGYFPARAGDTMEALTLVDLNPSCLSMASRRIPQPKNGTKTFVADALEPRMLPSSLPPSLKSYDSISLMYLIHTLPGPPGYKLQVFRNAKPYLKEKGVVFGATVLGKDVYHNLFAMLLMWVYNRLGIFDNFGDSKEEVMKALKSEFEEVRVEVIGCVLLFVASQPRETSKQE</sequence>
<accession>A0A232LT42</accession>
<dbReference type="EMBL" id="NPHW01004926">
    <property type="protein sequence ID" value="OXV07330.1"/>
    <property type="molecule type" value="Genomic_DNA"/>
</dbReference>
<keyword evidence="3" id="KW-0472">Membrane</keyword>
<evidence type="ECO:0000256" key="2">
    <source>
        <dbReference type="ARBA" id="ARBA00022603"/>
    </source>
</evidence>
<dbReference type="Proteomes" id="UP000243515">
    <property type="component" value="Unassembled WGS sequence"/>
</dbReference>
<dbReference type="PIRSF" id="PIRSF011491">
    <property type="entry name" value="Mtase_YbcY_prd"/>
    <property type="match status" value="1"/>
</dbReference>
<dbReference type="InterPro" id="IPR016584">
    <property type="entry name" value="MeTrfase_VrtF"/>
</dbReference>
<dbReference type="SUPFAM" id="SSF53335">
    <property type="entry name" value="S-adenosyl-L-methionine-dependent methyltransferases"/>
    <property type="match status" value="1"/>
</dbReference>
<comment type="similarity">
    <text evidence="1">Belongs to the methyltransferase superfamily.</text>
</comment>
<evidence type="ECO:0000256" key="1">
    <source>
        <dbReference type="ARBA" id="ARBA00008361"/>
    </source>
</evidence>
<feature type="transmembrane region" description="Helical" evidence="3">
    <location>
        <begin position="21"/>
        <end position="44"/>
    </location>
</feature>
<protein>
    <recommendedName>
        <fullName evidence="6">Methyltransferase domain-containing protein</fullName>
    </recommendedName>
</protein>
<evidence type="ECO:0000313" key="4">
    <source>
        <dbReference type="EMBL" id="OXV07330.1"/>
    </source>
</evidence>
<keyword evidence="5" id="KW-1185">Reference proteome</keyword>
<comment type="caution">
    <text evidence="4">The sequence shown here is derived from an EMBL/GenBank/DDBJ whole genome shotgun (WGS) entry which is preliminary data.</text>
</comment>
<name>A0A232LT42_9EURO</name>
<evidence type="ECO:0000313" key="5">
    <source>
        <dbReference type="Proteomes" id="UP000243515"/>
    </source>
</evidence>
<dbReference type="AlphaFoldDB" id="A0A232LT42"/>
<organism evidence="4 5">
    <name type="scientific">Elaphomyces granulatus</name>
    <dbReference type="NCBI Taxonomy" id="519963"/>
    <lineage>
        <taxon>Eukaryota</taxon>
        <taxon>Fungi</taxon>
        <taxon>Dikarya</taxon>
        <taxon>Ascomycota</taxon>
        <taxon>Pezizomycotina</taxon>
        <taxon>Eurotiomycetes</taxon>
        <taxon>Eurotiomycetidae</taxon>
        <taxon>Eurotiales</taxon>
        <taxon>Elaphomycetaceae</taxon>
        <taxon>Elaphomyces</taxon>
    </lineage>
</organism>
<dbReference type="InterPro" id="IPR029063">
    <property type="entry name" value="SAM-dependent_MTases_sf"/>
</dbReference>
<dbReference type="OrthoDB" id="10061782at2759"/>
<dbReference type="GO" id="GO:0032259">
    <property type="term" value="P:methylation"/>
    <property type="evidence" value="ECO:0007669"/>
    <property type="project" value="UniProtKB-KW"/>
</dbReference>